<accession>W7ML98</accession>
<dbReference type="PANTHER" id="PTHR48250:SF2">
    <property type="entry name" value="CUTINASE"/>
    <property type="match status" value="1"/>
</dbReference>
<evidence type="ECO:0000256" key="1">
    <source>
        <dbReference type="ARBA" id="ARBA00007534"/>
    </source>
</evidence>
<feature type="active site" description="Proton donor/acceptor" evidence="8">
    <location>
        <position position="237"/>
    </location>
</feature>
<feature type="disulfide bond" evidence="9">
    <location>
        <begin position="70"/>
        <end position="148"/>
    </location>
</feature>
<dbReference type="GeneID" id="30068296"/>
<dbReference type="Pfam" id="PF01083">
    <property type="entry name" value="Cutinase"/>
    <property type="match status" value="1"/>
</dbReference>
<evidence type="ECO:0000256" key="9">
    <source>
        <dbReference type="PIRSR" id="PIRSR611150-2"/>
    </source>
</evidence>
<evidence type="ECO:0000256" key="2">
    <source>
        <dbReference type="ARBA" id="ARBA00013095"/>
    </source>
</evidence>
<dbReference type="InterPro" id="IPR011150">
    <property type="entry name" value="Cutinase_monf"/>
</dbReference>
<dbReference type="RefSeq" id="XP_018758057.1">
    <property type="nucleotide sequence ID" value="XM_018899894.1"/>
</dbReference>
<evidence type="ECO:0000256" key="7">
    <source>
        <dbReference type="ARBA" id="ARBA00034045"/>
    </source>
</evidence>
<feature type="disulfide bond" evidence="9">
    <location>
        <begin position="206"/>
        <end position="213"/>
    </location>
</feature>
<dbReference type="PANTHER" id="PTHR48250">
    <property type="entry name" value="CUTINASE 2-RELATED"/>
    <property type="match status" value="1"/>
</dbReference>
<dbReference type="GO" id="GO:0005576">
    <property type="term" value="C:extracellular region"/>
    <property type="evidence" value="ECO:0007669"/>
    <property type="project" value="InterPro"/>
</dbReference>
<comment type="similarity">
    <text evidence="1">Belongs to the cutinase family.</text>
</comment>
<keyword evidence="4 10" id="KW-0732">Signal</keyword>
<reference evidence="11 12" key="1">
    <citation type="journal article" date="2010" name="Nature">
        <title>Comparative genomics reveals mobile pathogenicity chromosomes in Fusarium.</title>
        <authorList>
            <person name="Ma L.J."/>
            <person name="van der Does H.C."/>
            <person name="Borkovich K.A."/>
            <person name="Coleman J.J."/>
            <person name="Daboussi M.J."/>
            <person name="Di Pietro A."/>
            <person name="Dufresne M."/>
            <person name="Freitag M."/>
            <person name="Grabherr M."/>
            <person name="Henrissat B."/>
            <person name="Houterman P.M."/>
            <person name="Kang S."/>
            <person name="Shim W.B."/>
            <person name="Woloshuk C."/>
            <person name="Xie X."/>
            <person name="Xu J.R."/>
            <person name="Antoniw J."/>
            <person name="Baker S.E."/>
            <person name="Bluhm B.H."/>
            <person name="Breakspear A."/>
            <person name="Brown D.W."/>
            <person name="Butchko R.A."/>
            <person name="Chapman S."/>
            <person name="Coulson R."/>
            <person name="Coutinho P.M."/>
            <person name="Danchin E.G."/>
            <person name="Diener A."/>
            <person name="Gale L.R."/>
            <person name="Gardiner D.M."/>
            <person name="Goff S."/>
            <person name="Hammond-Kosack K.E."/>
            <person name="Hilburn K."/>
            <person name="Hua-Van A."/>
            <person name="Jonkers W."/>
            <person name="Kazan K."/>
            <person name="Kodira C.D."/>
            <person name="Koehrsen M."/>
            <person name="Kumar L."/>
            <person name="Lee Y.H."/>
            <person name="Li L."/>
            <person name="Manners J.M."/>
            <person name="Miranda-Saavedra D."/>
            <person name="Mukherjee M."/>
            <person name="Park G."/>
            <person name="Park J."/>
            <person name="Park S.Y."/>
            <person name="Proctor R.H."/>
            <person name="Regev A."/>
            <person name="Ruiz-Roldan M.C."/>
            <person name="Sain D."/>
            <person name="Sakthikumar S."/>
            <person name="Sykes S."/>
            <person name="Schwartz D.C."/>
            <person name="Turgeon B.G."/>
            <person name="Wapinski I."/>
            <person name="Yoder O."/>
            <person name="Young S."/>
            <person name="Zeng Q."/>
            <person name="Zhou S."/>
            <person name="Galagan J."/>
            <person name="Cuomo C.A."/>
            <person name="Kistler H.C."/>
            <person name="Rep M."/>
        </authorList>
    </citation>
    <scope>NUCLEOTIDE SEQUENCE [LARGE SCALE GENOMIC DNA]</scope>
    <source>
        <strain evidence="12">M3125 / FGSC 7600</strain>
    </source>
</reference>
<dbReference type="Gene3D" id="3.40.50.1820">
    <property type="entry name" value="alpha/beta hydrolase"/>
    <property type="match status" value="1"/>
</dbReference>
<feature type="signal peptide" evidence="10">
    <location>
        <begin position="1"/>
        <end position="16"/>
    </location>
</feature>
<evidence type="ECO:0000256" key="3">
    <source>
        <dbReference type="ARBA" id="ARBA00022487"/>
    </source>
</evidence>
<dbReference type="VEuPathDB" id="FungiDB:FVEG_10728"/>
<evidence type="ECO:0000313" key="12">
    <source>
        <dbReference type="Proteomes" id="UP000009096"/>
    </source>
</evidence>
<evidence type="ECO:0000256" key="5">
    <source>
        <dbReference type="ARBA" id="ARBA00022801"/>
    </source>
</evidence>
<sequence>MKPTQLLMALATIAYAAPTVEQTMAPTLAELDTHSQPHIKRCGKKGPPPYYGEHPYPNQTYNQLTDGTPCRNVTLIYARGMGGKGNVGEVNGVGPIIFNRLATIIGGPENLAIAGVKYKANMKTVIQKGPREGGRAMTELINRAATQCPGTKIVLVGHSVGGALVHQSAENITTEVTARIAAAVTLGYKKRDRIGKIPKSRILVVCRKGDSFCSKTVPWEPFVYGCPIWFYKIVKTHQNYEKNANATADWIAGRLNGNVSR</sequence>
<dbReference type="Proteomes" id="UP000009096">
    <property type="component" value="Chromosome 11"/>
</dbReference>
<dbReference type="EMBL" id="CM000588">
    <property type="protein sequence ID" value="EWG51866.1"/>
    <property type="molecule type" value="Genomic_DNA"/>
</dbReference>
<keyword evidence="6 9" id="KW-1015">Disulfide bond</keyword>
<feature type="active site" description="Nucleophile" evidence="8">
    <location>
        <position position="159"/>
    </location>
</feature>
<feature type="chain" id="PRO_5004896678" description="cutinase" evidence="10">
    <location>
        <begin position="17"/>
        <end position="261"/>
    </location>
</feature>
<proteinExistence type="inferred from homology"/>
<dbReference type="GO" id="GO:0016052">
    <property type="term" value="P:carbohydrate catabolic process"/>
    <property type="evidence" value="ECO:0007669"/>
    <property type="project" value="TreeGrafter"/>
</dbReference>
<dbReference type="SMART" id="SM01110">
    <property type="entry name" value="Cutinase"/>
    <property type="match status" value="1"/>
</dbReference>
<keyword evidence="5" id="KW-0378">Hydrolase</keyword>
<feature type="active site" evidence="8">
    <location>
        <position position="210"/>
    </location>
</feature>
<dbReference type="InterPro" id="IPR029058">
    <property type="entry name" value="AB_hydrolase_fold"/>
</dbReference>
<dbReference type="AlphaFoldDB" id="W7ML98"/>
<keyword evidence="12" id="KW-1185">Reference proteome</keyword>
<comment type="catalytic activity">
    <reaction evidence="7">
        <text>cutin + H2O = cutin monomers.</text>
        <dbReference type="EC" id="3.1.1.74"/>
    </reaction>
</comment>
<organism evidence="11 12">
    <name type="scientific">Gibberella moniliformis (strain M3125 / FGSC 7600)</name>
    <name type="common">Maize ear and stalk rot fungus</name>
    <name type="synonym">Fusarium verticillioides</name>
    <dbReference type="NCBI Taxonomy" id="334819"/>
    <lineage>
        <taxon>Eukaryota</taxon>
        <taxon>Fungi</taxon>
        <taxon>Dikarya</taxon>
        <taxon>Ascomycota</taxon>
        <taxon>Pezizomycotina</taxon>
        <taxon>Sordariomycetes</taxon>
        <taxon>Hypocreomycetidae</taxon>
        <taxon>Hypocreales</taxon>
        <taxon>Nectriaceae</taxon>
        <taxon>Fusarium</taxon>
        <taxon>Fusarium fujikuroi species complex</taxon>
    </lineage>
</organism>
<evidence type="ECO:0000256" key="4">
    <source>
        <dbReference type="ARBA" id="ARBA00022729"/>
    </source>
</evidence>
<dbReference type="EC" id="3.1.1.74" evidence="2"/>
<dbReference type="OrthoDB" id="2975078at2759"/>
<evidence type="ECO:0000313" key="11">
    <source>
        <dbReference type="EMBL" id="EWG51866.1"/>
    </source>
</evidence>
<gene>
    <name evidence="11" type="ORF">FVEG_10728</name>
</gene>
<dbReference type="SUPFAM" id="SSF53474">
    <property type="entry name" value="alpha/beta-Hydrolases"/>
    <property type="match status" value="1"/>
</dbReference>
<evidence type="ECO:0000256" key="6">
    <source>
        <dbReference type="ARBA" id="ARBA00023157"/>
    </source>
</evidence>
<dbReference type="KEGG" id="fvr:FVEG_10728"/>
<evidence type="ECO:0000256" key="8">
    <source>
        <dbReference type="PIRSR" id="PIRSR611150-1"/>
    </source>
</evidence>
<evidence type="ECO:0000256" key="10">
    <source>
        <dbReference type="SAM" id="SignalP"/>
    </source>
</evidence>
<dbReference type="eggNOG" id="ENOG502S3AW">
    <property type="taxonomic scope" value="Eukaryota"/>
</dbReference>
<name>W7ML98_GIBM7</name>
<dbReference type="EMBL" id="DS022256">
    <property type="protein sequence ID" value="EWG51866.1"/>
    <property type="molecule type" value="Genomic_DNA"/>
</dbReference>
<dbReference type="GO" id="GO:0050525">
    <property type="term" value="F:cutinase activity"/>
    <property type="evidence" value="ECO:0007669"/>
    <property type="project" value="UniProtKB-EC"/>
</dbReference>
<dbReference type="InterPro" id="IPR000675">
    <property type="entry name" value="Cutinase/axe"/>
</dbReference>
<protein>
    <recommendedName>
        <fullName evidence="2">cutinase</fullName>
        <ecNumber evidence="2">3.1.1.74</ecNumber>
    </recommendedName>
</protein>
<keyword evidence="3" id="KW-0719">Serine esterase</keyword>